<accession>A0ABV9LYY3</accession>
<dbReference type="EMBL" id="JBHSGU010000014">
    <property type="protein sequence ID" value="MFC4701520.1"/>
    <property type="molecule type" value="Genomic_DNA"/>
</dbReference>
<name>A0ABV9LYY3_9ALTE</name>
<evidence type="ECO:0000313" key="2">
    <source>
        <dbReference type="Proteomes" id="UP001595897"/>
    </source>
</evidence>
<comment type="caution">
    <text evidence="1">The sequence shown here is derived from an EMBL/GenBank/DDBJ whole genome shotgun (WGS) entry which is preliminary data.</text>
</comment>
<dbReference type="Proteomes" id="UP001595897">
    <property type="component" value="Unassembled WGS sequence"/>
</dbReference>
<reference evidence="2" key="1">
    <citation type="journal article" date="2019" name="Int. J. Syst. Evol. Microbiol.">
        <title>The Global Catalogue of Microorganisms (GCM) 10K type strain sequencing project: providing services to taxonomists for standard genome sequencing and annotation.</title>
        <authorList>
            <consortium name="The Broad Institute Genomics Platform"/>
            <consortium name="The Broad Institute Genome Sequencing Center for Infectious Disease"/>
            <person name="Wu L."/>
            <person name="Ma J."/>
        </authorList>
    </citation>
    <scope>NUCLEOTIDE SEQUENCE [LARGE SCALE GENOMIC DNA]</scope>
    <source>
        <strain evidence="2">KACC 12507</strain>
    </source>
</reference>
<organism evidence="1 2">
    <name type="scientific">Glaciecola siphonariae</name>
    <dbReference type="NCBI Taxonomy" id="521012"/>
    <lineage>
        <taxon>Bacteria</taxon>
        <taxon>Pseudomonadati</taxon>
        <taxon>Pseudomonadota</taxon>
        <taxon>Gammaproteobacteria</taxon>
        <taxon>Alteromonadales</taxon>
        <taxon>Alteromonadaceae</taxon>
        <taxon>Glaciecola</taxon>
    </lineage>
</organism>
<keyword evidence="2" id="KW-1185">Reference proteome</keyword>
<gene>
    <name evidence="1" type="ORF">ACFO4O_15265</name>
</gene>
<proteinExistence type="predicted"/>
<protein>
    <submittedName>
        <fullName evidence="1">Uncharacterized protein</fullName>
    </submittedName>
</protein>
<dbReference type="RefSeq" id="WP_382410076.1">
    <property type="nucleotide sequence ID" value="NZ_JBHSGU010000014.1"/>
</dbReference>
<evidence type="ECO:0000313" key="1">
    <source>
        <dbReference type="EMBL" id="MFC4701520.1"/>
    </source>
</evidence>
<sequence>MIKGTYKDYIETLRGNTVDSIQKSLQLLLEDRCKSKCWVSEIPVIERILDRFDELTPLWVELNSKLSFNARYDFIDCVLGLIIFAKPDSFIEARQVAKELHAINTDIANTAGHLADLLSSQSEMSESSGFTSDIYYSIKDPINDAANTAQNYLFESYPKEKLNQLFGRYDLKYWPSLPQIIRAIADNANQADVYANNEITSVGTQSQRASSVDCIRAFYTALGNFTVHDSRMVEKVMTFPNPAIVGLLNIVYDWKDEEILSDEQLKNYKSRIKRQV</sequence>